<dbReference type="PROSITE" id="PS51352">
    <property type="entry name" value="THIOREDOXIN_2"/>
    <property type="match status" value="1"/>
</dbReference>
<dbReference type="PROSITE" id="PS51318">
    <property type="entry name" value="TAT"/>
    <property type="match status" value="1"/>
</dbReference>
<keyword evidence="5" id="KW-0676">Redox-active center</keyword>
<keyword evidence="3" id="KW-0735">Signal-anchor</keyword>
<proteinExistence type="predicted"/>
<dbReference type="InterPro" id="IPR013766">
    <property type="entry name" value="Thioredoxin_domain"/>
</dbReference>
<keyword evidence="6" id="KW-0812">Transmembrane</keyword>
<keyword evidence="2" id="KW-0201">Cytochrome c-type biogenesis</keyword>
<comment type="subcellular location">
    <subcellularLocation>
        <location evidence="1">Cell envelope</location>
    </subcellularLocation>
</comment>
<keyword evidence="4" id="KW-1015">Disulfide bond</keyword>
<dbReference type="InterPro" id="IPR000866">
    <property type="entry name" value="AhpC/TSA"/>
</dbReference>
<comment type="caution">
    <text evidence="8">The sequence shown here is derived from an EMBL/GenBank/DDBJ whole genome shotgun (WGS) entry which is preliminary data.</text>
</comment>
<dbReference type="RefSeq" id="WP_330156933.1">
    <property type="nucleotide sequence ID" value="NZ_BAAAJA010000005.1"/>
</dbReference>
<dbReference type="PANTHER" id="PTHR42852:SF6">
    <property type="entry name" value="THIOL:DISULFIDE INTERCHANGE PROTEIN DSBE"/>
    <property type="match status" value="1"/>
</dbReference>
<reference evidence="8 9" key="1">
    <citation type="submission" date="2023-07" db="EMBL/GenBank/DDBJ databases">
        <authorList>
            <person name="Girao M."/>
            <person name="Carvalho M.F."/>
        </authorList>
    </citation>
    <scope>NUCLEOTIDE SEQUENCE [LARGE SCALE GENOMIC DNA]</scope>
    <source>
        <strain evidence="8 9">66/93</strain>
    </source>
</reference>
<keyword evidence="6" id="KW-1133">Transmembrane helix</keyword>
<feature type="domain" description="Thioredoxin" evidence="7">
    <location>
        <begin position="51"/>
        <end position="190"/>
    </location>
</feature>
<accession>A0ABU7KK58</accession>
<evidence type="ECO:0000256" key="3">
    <source>
        <dbReference type="ARBA" id="ARBA00022968"/>
    </source>
</evidence>
<evidence type="ECO:0000256" key="6">
    <source>
        <dbReference type="SAM" id="Phobius"/>
    </source>
</evidence>
<dbReference type="InterPro" id="IPR036249">
    <property type="entry name" value="Thioredoxin-like_sf"/>
</dbReference>
<dbReference type="Proteomes" id="UP001348641">
    <property type="component" value="Unassembled WGS sequence"/>
</dbReference>
<keyword evidence="6" id="KW-0472">Membrane</keyword>
<protein>
    <submittedName>
        <fullName evidence="8">Redoxin domain-containing protein</fullName>
    </submittedName>
</protein>
<dbReference type="PROSITE" id="PS00194">
    <property type="entry name" value="THIOREDOXIN_1"/>
    <property type="match status" value="1"/>
</dbReference>
<evidence type="ECO:0000256" key="1">
    <source>
        <dbReference type="ARBA" id="ARBA00004196"/>
    </source>
</evidence>
<evidence type="ECO:0000313" key="9">
    <source>
        <dbReference type="Proteomes" id="UP001348641"/>
    </source>
</evidence>
<dbReference type="InterPro" id="IPR050553">
    <property type="entry name" value="Thioredoxin_ResA/DsbE_sf"/>
</dbReference>
<feature type="transmembrane region" description="Helical" evidence="6">
    <location>
        <begin position="20"/>
        <end position="41"/>
    </location>
</feature>
<organism evidence="8 9">
    <name type="scientific">Nocardiopsis tropica</name>
    <dbReference type="NCBI Taxonomy" id="109330"/>
    <lineage>
        <taxon>Bacteria</taxon>
        <taxon>Bacillati</taxon>
        <taxon>Actinomycetota</taxon>
        <taxon>Actinomycetes</taxon>
        <taxon>Streptosporangiales</taxon>
        <taxon>Nocardiopsidaceae</taxon>
        <taxon>Nocardiopsis</taxon>
    </lineage>
</organism>
<evidence type="ECO:0000256" key="4">
    <source>
        <dbReference type="ARBA" id="ARBA00023157"/>
    </source>
</evidence>
<gene>
    <name evidence="8" type="ORF">Q8A49_04100</name>
</gene>
<evidence type="ECO:0000313" key="8">
    <source>
        <dbReference type="EMBL" id="MEE2049671.1"/>
    </source>
</evidence>
<name>A0ABU7KK58_9ACTN</name>
<sequence length="191" mass="20959">MTIHETEPPRSPSRRRLLRWGGLAALLALVGSMVVVLGVGFGRDPATVQSVLIDKPAPPLAGSTLAGDRIDIRDYRGEVLLVNVWASWCEACKREHPVLLSAQERLGPEGLQIIGINMSDDPENAREFLDEMGGATYPSVMDPDARIAVEWGTFAIPESYVIDRDGIIRMKVFGPVTPEWIDGNVTPMVRQ</sequence>
<dbReference type="SUPFAM" id="SSF52833">
    <property type="entry name" value="Thioredoxin-like"/>
    <property type="match status" value="1"/>
</dbReference>
<dbReference type="InterPro" id="IPR006311">
    <property type="entry name" value="TAT_signal"/>
</dbReference>
<evidence type="ECO:0000256" key="5">
    <source>
        <dbReference type="ARBA" id="ARBA00023284"/>
    </source>
</evidence>
<dbReference type="Gene3D" id="3.40.30.10">
    <property type="entry name" value="Glutaredoxin"/>
    <property type="match status" value="1"/>
</dbReference>
<dbReference type="Pfam" id="PF00578">
    <property type="entry name" value="AhpC-TSA"/>
    <property type="match status" value="1"/>
</dbReference>
<evidence type="ECO:0000256" key="2">
    <source>
        <dbReference type="ARBA" id="ARBA00022748"/>
    </source>
</evidence>
<evidence type="ECO:0000259" key="7">
    <source>
        <dbReference type="PROSITE" id="PS51352"/>
    </source>
</evidence>
<dbReference type="PANTHER" id="PTHR42852">
    <property type="entry name" value="THIOL:DISULFIDE INTERCHANGE PROTEIN DSBE"/>
    <property type="match status" value="1"/>
</dbReference>
<dbReference type="EMBL" id="JAUUCC010000006">
    <property type="protein sequence ID" value="MEE2049671.1"/>
    <property type="molecule type" value="Genomic_DNA"/>
</dbReference>
<dbReference type="InterPro" id="IPR017937">
    <property type="entry name" value="Thioredoxin_CS"/>
</dbReference>